<name>A0A6A5TZ91_9PLEO</name>
<protein>
    <recommendedName>
        <fullName evidence="2">HTH CENPB-type domain-containing protein</fullName>
    </recommendedName>
</protein>
<gene>
    <name evidence="3" type="ORF">CC80DRAFT_418273</name>
</gene>
<keyword evidence="4" id="KW-1185">Reference proteome</keyword>
<organism evidence="3 4">
    <name type="scientific">Byssothecium circinans</name>
    <dbReference type="NCBI Taxonomy" id="147558"/>
    <lineage>
        <taxon>Eukaryota</taxon>
        <taxon>Fungi</taxon>
        <taxon>Dikarya</taxon>
        <taxon>Ascomycota</taxon>
        <taxon>Pezizomycotina</taxon>
        <taxon>Dothideomycetes</taxon>
        <taxon>Pleosporomycetidae</taxon>
        <taxon>Pleosporales</taxon>
        <taxon>Massarineae</taxon>
        <taxon>Massarinaceae</taxon>
        <taxon>Byssothecium</taxon>
    </lineage>
</organism>
<dbReference type="Pfam" id="PF03221">
    <property type="entry name" value="HTH_Tnp_Tc5"/>
    <property type="match status" value="1"/>
</dbReference>
<accession>A0A6A5TZ91</accession>
<dbReference type="AlphaFoldDB" id="A0A6A5TZ91"/>
<feature type="domain" description="HTH CENPB-type" evidence="2">
    <location>
        <begin position="49"/>
        <end position="114"/>
    </location>
</feature>
<dbReference type="SMART" id="SM00674">
    <property type="entry name" value="CENPB"/>
    <property type="match status" value="1"/>
</dbReference>
<reference evidence="3" key="1">
    <citation type="journal article" date="2020" name="Stud. Mycol.">
        <title>101 Dothideomycetes genomes: a test case for predicting lifestyles and emergence of pathogens.</title>
        <authorList>
            <person name="Haridas S."/>
            <person name="Albert R."/>
            <person name="Binder M."/>
            <person name="Bloem J."/>
            <person name="Labutti K."/>
            <person name="Salamov A."/>
            <person name="Andreopoulos B."/>
            <person name="Baker S."/>
            <person name="Barry K."/>
            <person name="Bills G."/>
            <person name="Bluhm B."/>
            <person name="Cannon C."/>
            <person name="Castanera R."/>
            <person name="Culley D."/>
            <person name="Daum C."/>
            <person name="Ezra D."/>
            <person name="Gonzalez J."/>
            <person name="Henrissat B."/>
            <person name="Kuo A."/>
            <person name="Liang C."/>
            <person name="Lipzen A."/>
            <person name="Lutzoni F."/>
            <person name="Magnuson J."/>
            <person name="Mondo S."/>
            <person name="Nolan M."/>
            <person name="Ohm R."/>
            <person name="Pangilinan J."/>
            <person name="Park H.-J."/>
            <person name="Ramirez L."/>
            <person name="Alfaro M."/>
            <person name="Sun H."/>
            <person name="Tritt A."/>
            <person name="Yoshinaga Y."/>
            <person name="Zwiers L.-H."/>
            <person name="Turgeon B."/>
            <person name="Goodwin S."/>
            <person name="Spatafora J."/>
            <person name="Crous P."/>
            <person name="Grigoriev I."/>
        </authorList>
    </citation>
    <scope>NUCLEOTIDE SEQUENCE</scope>
    <source>
        <strain evidence="3">CBS 675.92</strain>
    </source>
</reference>
<dbReference type="Proteomes" id="UP000800035">
    <property type="component" value="Unassembled WGS sequence"/>
</dbReference>
<evidence type="ECO:0000259" key="2">
    <source>
        <dbReference type="PROSITE" id="PS51253"/>
    </source>
</evidence>
<dbReference type="OrthoDB" id="3942738at2759"/>
<dbReference type="GO" id="GO:0003677">
    <property type="term" value="F:DNA binding"/>
    <property type="evidence" value="ECO:0007669"/>
    <property type="project" value="UniProtKB-KW"/>
</dbReference>
<dbReference type="InterPro" id="IPR006600">
    <property type="entry name" value="HTH_CenpB_DNA-bd_dom"/>
</dbReference>
<dbReference type="EMBL" id="ML977000">
    <property type="protein sequence ID" value="KAF1954267.1"/>
    <property type="molecule type" value="Genomic_DNA"/>
</dbReference>
<proteinExistence type="predicted"/>
<dbReference type="CDD" id="cd00118">
    <property type="entry name" value="LysM"/>
    <property type="match status" value="1"/>
</dbReference>
<evidence type="ECO:0000313" key="3">
    <source>
        <dbReference type="EMBL" id="KAF1954267.1"/>
    </source>
</evidence>
<evidence type="ECO:0000313" key="4">
    <source>
        <dbReference type="Proteomes" id="UP000800035"/>
    </source>
</evidence>
<keyword evidence="1" id="KW-0238">DNA-binding</keyword>
<sequence length="145" mass="16373">MAPIDEAIADLESRKAGDNFSLRGIAKKYGVSHSTLSRRWNHQTGPQAAGYAAQQLLSPQQEEGLVEYIGGLTARGLPPTRAMIRNFASNISKKHVGEGWVSRFINRNHDHLISKWSAGMDVVRHQADSRRKYELYFNLLHYKIV</sequence>
<dbReference type="InterPro" id="IPR018392">
    <property type="entry name" value="LysM"/>
</dbReference>
<dbReference type="PROSITE" id="PS51253">
    <property type="entry name" value="HTH_CENPB"/>
    <property type="match status" value="1"/>
</dbReference>
<evidence type="ECO:0000256" key="1">
    <source>
        <dbReference type="ARBA" id="ARBA00023125"/>
    </source>
</evidence>